<protein>
    <submittedName>
        <fullName evidence="5">ATP-binding cassette domain-containing protein</fullName>
    </submittedName>
</protein>
<proteinExistence type="predicted"/>
<keyword evidence="3 5" id="KW-0067">ATP-binding</keyword>
<dbReference type="Proteomes" id="UP000430120">
    <property type="component" value="Unassembled WGS sequence"/>
</dbReference>
<dbReference type="GO" id="GO:0022857">
    <property type="term" value="F:transmembrane transporter activity"/>
    <property type="evidence" value="ECO:0007669"/>
    <property type="project" value="TreeGrafter"/>
</dbReference>
<dbReference type="PANTHER" id="PTHR24220:SF611">
    <property type="entry name" value="ATP-BINDING COMPONENT OF ABC TRANSPORTER-RELATED"/>
    <property type="match status" value="1"/>
</dbReference>
<evidence type="ECO:0000256" key="1">
    <source>
        <dbReference type="ARBA" id="ARBA00022475"/>
    </source>
</evidence>
<dbReference type="Gene3D" id="3.40.50.300">
    <property type="entry name" value="P-loop containing nucleotide triphosphate hydrolases"/>
    <property type="match status" value="1"/>
</dbReference>
<dbReference type="InterPro" id="IPR017871">
    <property type="entry name" value="ABC_transporter-like_CS"/>
</dbReference>
<evidence type="ECO:0000256" key="3">
    <source>
        <dbReference type="ARBA" id="ARBA00022840"/>
    </source>
</evidence>
<organism evidence="5 6">
    <name type="scientific">Ideonella dechloratans</name>
    <dbReference type="NCBI Taxonomy" id="36863"/>
    <lineage>
        <taxon>Bacteria</taxon>
        <taxon>Pseudomonadati</taxon>
        <taxon>Pseudomonadota</taxon>
        <taxon>Betaproteobacteria</taxon>
        <taxon>Burkholderiales</taxon>
        <taxon>Sphaerotilaceae</taxon>
        <taxon>Ideonella</taxon>
    </lineage>
</organism>
<dbReference type="SMART" id="SM00382">
    <property type="entry name" value="AAA"/>
    <property type="match status" value="1"/>
</dbReference>
<sequence>MADFEIRPGERLFVHGPSGSGKSTLLGLLGGVLRPEQGRIALQVDGRAVVLNALSDRARDRFRVDHIGFVFQQFNLVPYLSVLDNICLPCRFSARRRQRLAGDERTEARRLLRALDLAPALEAAPVTRLSVGQQQRVAVARALIGRPELLIADEPTSALDAQRQAGFLDLLLQESAASGASVVFVSHDERLAGHFDRQVALGQLNRATALQEA</sequence>
<evidence type="ECO:0000259" key="4">
    <source>
        <dbReference type="PROSITE" id="PS50893"/>
    </source>
</evidence>
<keyword evidence="1" id="KW-1003">Cell membrane</keyword>
<dbReference type="Pfam" id="PF00005">
    <property type="entry name" value="ABC_tran"/>
    <property type="match status" value="1"/>
</dbReference>
<gene>
    <name evidence="5" type="ORF">F7Q92_04855</name>
</gene>
<dbReference type="PANTHER" id="PTHR24220">
    <property type="entry name" value="IMPORT ATP-BINDING PROTEIN"/>
    <property type="match status" value="1"/>
</dbReference>
<reference evidence="5 6" key="1">
    <citation type="submission" date="2019-09" db="EMBL/GenBank/DDBJ databases">
        <title>Draft genome sequences of 48 bacterial type strains from the CCUG.</title>
        <authorList>
            <person name="Tunovic T."/>
            <person name="Pineiro-Iglesias B."/>
            <person name="Unosson C."/>
            <person name="Inganas E."/>
            <person name="Ohlen M."/>
            <person name="Cardew S."/>
            <person name="Jensie-Markopoulos S."/>
            <person name="Salva-Serra F."/>
            <person name="Jaen-Luchoro D."/>
            <person name="Karlsson R."/>
            <person name="Svensson-Stadler L."/>
            <person name="Chun J."/>
            <person name="Moore E."/>
        </authorList>
    </citation>
    <scope>NUCLEOTIDE SEQUENCE [LARGE SCALE GENOMIC DNA]</scope>
    <source>
        <strain evidence="5 6">CCUG 30977</strain>
    </source>
</reference>
<evidence type="ECO:0000313" key="6">
    <source>
        <dbReference type="Proteomes" id="UP000430120"/>
    </source>
</evidence>
<evidence type="ECO:0000256" key="2">
    <source>
        <dbReference type="ARBA" id="ARBA00022741"/>
    </source>
</evidence>
<dbReference type="InterPro" id="IPR027417">
    <property type="entry name" value="P-loop_NTPase"/>
</dbReference>
<dbReference type="InterPro" id="IPR003593">
    <property type="entry name" value="AAA+_ATPase"/>
</dbReference>
<dbReference type="PROSITE" id="PS00211">
    <property type="entry name" value="ABC_TRANSPORTER_1"/>
    <property type="match status" value="1"/>
</dbReference>
<evidence type="ECO:0000313" key="5">
    <source>
        <dbReference type="EMBL" id="KAB0584297.1"/>
    </source>
</evidence>
<comment type="caution">
    <text evidence="5">The sequence shown here is derived from an EMBL/GenBank/DDBJ whole genome shotgun (WGS) entry which is preliminary data.</text>
</comment>
<feature type="domain" description="ABC transporter" evidence="4">
    <location>
        <begin position="1"/>
        <end position="213"/>
    </location>
</feature>
<dbReference type="EMBL" id="VZPB01000007">
    <property type="protein sequence ID" value="KAB0584297.1"/>
    <property type="molecule type" value="Genomic_DNA"/>
</dbReference>
<accession>A0A643FI48</accession>
<dbReference type="InterPro" id="IPR003439">
    <property type="entry name" value="ABC_transporter-like_ATP-bd"/>
</dbReference>
<dbReference type="PROSITE" id="PS50893">
    <property type="entry name" value="ABC_TRANSPORTER_2"/>
    <property type="match status" value="1"/>
</dbReference>
<dbReference type="GO" id="GO:0016887">
    <property type="term" value="F:ATP hydrolysis activity"/>
    <property type="evidence" value="ECO:0007669"/>
    <property type="project" value="InterPro"/>
</dbReference>
<dbReference type="InterPro" id="IPR015854">
    <property type="entry name" value="ABC_transpr_LolD-like"/>
</dbReference>
<keyword evidence="6" id="KW-1185">Reference proteome</keyword>
<dbReference type="GO" id="GO:0005886">
    <property type="term" value="C:plasma membrane"/>
    <property type="evidence" value="ECO:0007669"/>
    <property type="project" value="TreeGrafter"/>
</dbReference>
<name>A0A643FI48_IDEDE</name>
<dbReference type="OrthoDB" id="9802264at2"/>
<keyword evidence="1" id="KW-0472">Membrane</keyword>
<dbReference type="GO" id="GO:0005524">
    <property type="term" value="F:ATP binding"/>
    <property type="evidence" value="ECO:0007669"/>
    <property type="project" value="UniProtKB-KW"/>
</dbReference>
<keyword evidence="2" id="KW-0547">Nucleotide-binding</keyword>
<dbReference type="SUPFAM" id="SSF52540">
    <property type="entry name" value="P-loop containing nucleoside triphosphate hydrolases"/>
    <property type="match status" value="1"/>
</dbReference>
<dbReference type="AlphaFoldDB" id="A0A643FI48"/>